<dbReference type="CDD" id="cd06928">
    <property type="entry name" value="RNAP_alpha_NTD"/>
    <property type="match status" value="1"/>
</dbReference>
<evidence type="ECO:0000259" key="3">
    <source>
        <dbReference type="SMART" id="SM00662"/>
    </source>
</evidence>
<evidence type="ECO:0000313" key="4">
    <source>
        <dbReference type="EMBL" id="QNK05228.1"/>
    </source>
</evidence>
<dbReference type="InterPro" id="IPR036603">
    <property type="entry name" value="RBP11-like"/>
</dbReference>
<accession>A0A7G8QEM0</accession>
<dbReference type="Pfam" id="PF01193">
    <property type="entry name" value="RNA_pol_L"/>
    <property type="match status" value="1"/>
</dbReference>
<dbReference type="RefSeq" id="YP_009975811.1">
    <property type="nucleotide sequence ID" value="NC_052008.1"/>
</dbReference>
<dbReference type="EMBL" id="MT742546">
    <property type="protein sequence ID" value="QNK05279.1"/>
    <property type="molecule type" value="Genomic_DNA"/>
</dbReference>
<dbReference type="SUPFAM" id="SSF56553">
    <property type="entry name" value="Insert subdomain of RNA polymerase alpha subunit"/>
    <property type="match status" value="1"/>
</dbReference>
<dbReference type="InterPro" id="IPR036643">
    <property type="entry name" value="RNApol_insert_sf"/>
</dbReference>
<dbReference type="GO" id="GO:0006351">
    <property type="term" value="P:DNA-templated transcription"/>
    <property type="evidence" value="ECO:0007669"/>
    <property type="project" value="InterPro"/>
</dbReference>
<dbReference type="SMR" id="A0A7G8QEM0"/>
<geneLocation type="chloroplast" evidence="4"/>
<dbReference type="Gene3D" id="3.30.1360.10">
    <property type="entry name" value="RNA polymerase, RBP11-like subunit"/>
    <property type="match status" value="1"/>
</dbReference>
<keyword evidence="4" id="KW-0150">Chloroplast</keyword>
<protein>
    <submittedName>
        <fullName evidence="4">RNA polymerase alpha subunit</fullName>
    </submittedName>
</protein>
<dbReference type="SMART" id="SM00662">
    <property type="entry name" value="RPOLD"/>
    <property type="match status" value="1"/>
</dbReference>
<dbReference type="Pfam" id="PF01000">
    <property type="entry name" value="RNA_pol_A_bac"/>
    <property type="match status" value="1"/>
</dbReference>
<evidence type="ECO:0000256" key="1">
    <source>
        <dbReference type="ARBA" id="ARBA00022478"/>
    </source>
</evidence>
<dbReference type="RefSeq" id="YP_009975862.1">
    <property type="nucleotide sequence ID" value="NC_052008.1"/>
</dbReference>
<dbReference type="GeneID" id="60462748"/>
<gene>
    <name evidence="4" type="primary">rpoA</name>
</gene>
<keyword evidence="1" id="KW-0240">DNA-directed RNA polymerase</keyword>
<dbReference type="SUPFAM" id="SSF55257">
    <property type="entry name" value="RBP11-like subunits of RNA polymerase"/>
    <property type="match status" value="1"/>
</dbReference>
<dbReference type="GO" id="GO:0003899">
    <property type="term" value="F:DNA-directed RNA polymerase activity"/>
    <property type="evidence" value="ECO:0007669"/>
    <property type="project" value="InterPro"/>
</dbReference>
<keyword evidence="2" id="KW-0804">Transcription</keyword>
<dbReference type="GO" id="GO:0000428">
    <property type="term" value="C:DNA-directed RNA polymerase complex"/>
    <property type="evidence" value="ECO:0007669"/>
    <property type="project" value="UniProtKB-KW"/>
</dbReference>
<sequence>MNTILWHCIEVKNVDGSLSYGRFVLSPLFRGQSETLGFALRKILIGETESVQITHVKFRKIRHEFLTTFGIEESVHEIVQNLRRVVFTGKINGIHNGIISARGPGRVTAQDILLPPPLEVVNSSLHIATLTEPVEVLIELQIERSCGYRMRTQRPKNEKEGSYPVNAAFAPVRVATYGVHPFSDGRREMLFLEITTDWSLTAKEALYGALRKLAAFVSPFFRDDDLVSIEDLPLDPSGLPGESFSASSARSLFPCPSGTKLDNKTALNLIFLDQLQFPRPLYQELKQEKIHSVWDLLIHLIGWDSWRRRIDLDEDARVKIVNFLREYFPGETFRIDKG</sequence>
<dbReference type="InterPro" id="IPR011263">
    <property type="entry name" value="DNA-dir_RNA_pol_RpoA/D/Rpb3"/>
</dbReference>
<name>A0A7G8QEM0_ANNMU</name>
<dbReference type="GeneID" id="60462673"/>
<proteinExistence type="predicted"/>
<dbReference type="EMBL" id="MT742546">
    <property type="protein sequence ID" value="QNK05228.1"/>
    <property type="molecule type" value="Genomic_DNA"/>
</dbReference>
<dbReference type="Gene3D" id="2.170.120.12">
    <property type="entry name" value="DNA-directed RNA polymerase, insert domain"/>
    <property type="match status" value="1"/>
</dbReference>
<organism evidence="4">
    <name type="scientific">Annona muricata</name>
    <name type="common">Soursop</name>
    <dbReference type="NCBI Taxonomy" id="13337"/>
    <lineage>
        <taxon>Eukaryota</taxon>
        <taxon>Viridiplantae</taxon>
        <taxon>Streptophyta</taxon>
        <taxon>Embryophyta</taxon>
        <taxon>Tracheophyta</taxon>
        <taxon>Spermatophyta</taxon>
        <taxon>Magnoliopsida</taxon>
        <taxon>Magnoliidae</taxon>
        <taxon>Magnoliales</taxon>
        <taxon>Annonaceae</taxon>
        <taxon>Annonoideae</taxon>
        <taxon>Annoneae</taxon>
        <taxon>Annona</taxon>
    </lineage>
</organism>
<dbReference type="InterPro" id="IPR011262">
    <property type="entry name" value="DNA-dir_RNA_pol_insert"/>
</dbReference>
<feature type="domain" description="DNA-directed RNA polymerase RpoA/D/Rpb3-type" evidence="3">
    <location>
        <begin position="20"/>
        <end position="219"/>
    </location>
</feature>
<dbReference type="GO" id="GO:0046983">
    <property type="term" value="F:protein dimerization activity"/>
    <property type="evidence" value="ECO:0007669"/>
    <property type="project" value="InterPro"/>
</dbReference>
<dbReference type="AlphaFoldDB" id="A0A7G8QEM0"/>
<evidence type="ECO:0000256" key="2">
    <source>
        <dbReference type="ARBA" id="ARBA00023163"/>
    </source>
</evidence>
<reference evidence="4" key="1">
    <citation type="submission" date="2020-07" db="EMBL/GenBank/DDBJ databases">
        <authorList>
            <person name="Niu Y.Y."/>
            <person name="Liu J.J."/>
        </authorList>
    </citation>
    <scope>NUCLEOTIDE SEQUENCE</scope>
</reference>
<keyword evidence="4" id="KW-0934">Plastid</keyword>